<gene>
    <name evidence="3" type="primary">6GAL</name>
    <name evidence="3" type="ORF">E4U60_001076</name>
</gene>
<organism evidence="3 4">
    <name type="scientific">Claviceps pazoutovae</name>
    <dbReference type="NCBI Taxonomy" id="1649127"/>
    <lineage>
        <taxon>Eukaryota</taxon>
        <taxon>Fungi</taxon>
        <taxon>Dikarya</taxon>
        <taxon>Ascomycota</taxon>
        <taxon>Pezizomycotina</taxon>
        <taxon>Sordariomycetes</taxon>
        <taxon>Hypocreomycetidae</taxon>
        <taxon>Hypocreales</taxon>
        <taxon>Clavicipitaceae</taxon>
        <taxon>Claviceps</taxon>
    </lineage>
</organism>
<dbReference type="PANTHER" id="PTHR42767:SF1">
    <property type="entry name" value="ENDO-BETA-1,6-GALACTANASE-LIKE DOMAIN-CONTAINING PROTEIN"/>
    <property type="match status" value="1"/>
</dbReference>
<accession>A0A9P7SLF3</accession>
<feature type="domain" description="Endo-beta-1,6-galactanase-like" evidence="2">
    <location>
        <begin position="25"/>
        <end position="264"/>
    </location>
</feature>
<feature type="signal peptide" evidence="1">
    <location>
        <begin position="1"/>
        <end position="21"/>
    </location>
</feature>
<dbReference type="Gene3D" id="3.20.20.80">
    <property type="entry name" value="Glycosidases"/>
    <property type="match status" value="1"/>
</dbReference>
<evidence type="ECO:0000313" key="4">
    <source>
        <dbReference type="Proteomes" id="UP000706124"/>
    </source>
</evidence>
<dbReference type="InterPro" id="IPR039743">
    <property type="entry name" value="6GAL/EXGAL"/>
</dbReference>
<dbReference type="PANTHER" id="PTHR42767">
    <property type="entry name" value="ENDO-BETA-1,6-GALACTANASE"/>
    <property type="match status" value="1"/>
</dbReference>
<proteinExistence type="predicted"/>
<evidence type="ECO:0000313" key="3">
    <source>
        <dbReference type="EMBL" id="KAG5948723.1"/>
    </source>
</evidence>
<evidence type="ECO:0000259" key="2">
    <source>
        <dbReference type="Pfam" id="PF14587"/>
    </source>
</evidence>
<name>A0A9P7SLF3_9HYPO</name>
<dbReference type="EMBL" id="SRPO01000014">
    <property type="protein sequence ID" value="KAG5948723.1"/>
    <property type="molecule type" value="Genomic_DNA"/>
</dbReference>
<dbReference type="InterPro" id="IPR017853">
    <property type="entry name" value="GH"/>
</dbReference>
<dbReference type="Proteomes" id="UP000706124">
    <property type="component" value="Unassembled WGS sequence"/>
</dbReference>
<dbReference type="AlphaFoldDB" id="A0A9P7SLF3"/>
<protein>
    <submittedName>
        <fullName evidence="3">Endo-beta-1 6-galactanase</fullName>
    </submittedName>
</protein>
<comment type="caution">
    <text evidence="3">The sequence shown here is derived from an EMBL/GenBank/DDBJ whole genome shotgun (WGS) entry which is preliminary data.</text>
</comment>
<dbReference type="OrthoDB" id="2012278at2759"/>
<dbReference type="InterPro" id="IPR039514">
    <property type="entry name" value="6GAL-like"/>
</dbReference>
<dbReference type="Pfam" id="PF14587">
    <property type="entry name" value="Glyco_hydr_30_2"/>
    <property type="match status" value="1"/>
</dbReference>
<keyword evidence="1" id="KW-0732">Signal</keyword>
<evidence type="ECO:0000256" key="1">
    <source>
        <dbReference type="SAM" id="SignalP"/>
    </source>
</evidence>
<feature type="chain" id="PRO_5040238857" evidence="1">
    <location>
        <begin position="22"/>
        <end position="486"/>
    </location>
</feature>
<reference evidence="3 4" key="1">
    <citation type="journal article" date="2020" name="bioRxiv">
        <title>Whole genome comparisons of ergot fungi reveals the divergence and evolution of species within the genus Claviceps are the result of varying mechanisms driving genome evolution and host range expansion.</title>
        <authorList>
            <person name="Wyka S.A."/>
            <person name="Mondo S.J."/>
            <person name="Liu M."/>
            <person name="Dettman J."/>
            <person name="Nalam V."/>
            <person name="Broders K.D."/>
        </authorList>
    </citation>
    <scope>NUCLEOTIDE SEQUENCE [LARGE SCALE GENOMIC DNA]</scope>
    <source>
        <strain evidence="3 4">CCC 1485</strain>
    </source>
</reference>
<sequence length="486" mass="54306">MHLTRLSTAIAVLASIPTAVADTQTTIDPSQKYGTWEGWGVSLAWWAKAFGDRDDLADIFFTTKTHQFQGRQLPGLGFTIARYNAGATSSRTYNGESIRLSPNIKPSRQMEGFWLDWASADPASGSWDWSVDAKQRLMLQKAKTRGANIFELFSNSPMWWMCGNHNPSGNDKASRDNLQSWNYGQHAVYLATIEEHARRNWGIEFQSVEPFNEPSTAYWHSKGTQEGSHFEIRTMDSVIALLKTEMSKRGSRAWIAASDETSYDAAVRTWKGMQQATKDAVQRINVHGYQGAGGARDKLFDLAQGSGKRLWNSEYGDGDATGKRMAQNLLLDFTYLHPTAWVYWQAIDGGGWGLIGGDNDGKTLAGANTKYFVLAQFARHIRPGMTILRGSKTDASADTVAAYDAARKVLIIVAANWGKAQYRTFDLSGFASAGKQDDLVRRWRTVLDGSKLYEERVDTFLQAGSRFWSWFEEDSVQTFEVRGVSL</sequence>
<dbReference type="SUPFAM" id="SSF51445">
    <property type="entry name" value="(Trans)glycosidases"/>
    <property type="match status" value="1"/>
</dbReference>
<dbReference type="GO" id="GO:0004553">
    <property type="term" value="F:hydrolase activity, hydrolyzing O-glycosyl compounds"/>
    <property type="evidence" value="ECO:0007669"/>
    <property type="project" value="InterPro"/>
</dbReference>
<keyword evidence="4" id="KW-1185">Reference proteome</keyword>